<proteinExistence type="predicted"/>
<organism evidence="1 2">
    <name type="scientific">Metabacillus sediminilitoris</name>
    <dbReference type="NCBI Taxonomy" id="2567941"/>
    <lineage>
        <taxon>Bacteria</taxon>
        <taxon>Bacillati</taxon>
        <taxon>Bacillota</taxon>
        <taxon>Bacilli</taxon>
        <taxon>Bacillales</taxon>
        <taxon>Bacillaceae</taxon>
        <taxon>Metabacillus</taxon>
    </lineage>
</organism>
<dbReference type="Proteomes" id="UP000310334">
    <property type="component" value="Unassembled WGS sequence"/>
</dbReference>
<dbReference type="RefSeq" id="WP_136354155.1">
    <property type="nucleotide sequence ID" value="NZ_CP046266.1"/>
</dbReference>
<gene>
    <name evidence="1" type="ORF">E6W99_12045</name>
</gene>
<dbReference type="EMBL" id="SSNT01000008">
    <property type="protein sequence ID" value="THF79733.1"/>
    <property type="molecule type" value="Genomic_DNA"/>
</dbReference>
<evidence type="ECO:0000313" key="2">
    <source>
        <dbReference type="Proteomes" id="UP000310334"/>
    </source>
</evidence>
<name>A0A4V3WFC3_9BACI</name>
<comment type="caution">
    <text evidence="1">The sequence shown here is derived from an EMBL/GenBank/DDBJ whole genome shotgun (WGS) entry which is preliminary data.</text>
</comment>
<sequence>MKNVNISLENRLETNPFVHYLQEGDLLYKSENELILKHLHELPQDFMEMTLFDIDGCGCVYGFSHITNYQLGEIQIKAAIYIKI</sequence>
<keyword evidence="2" id="KW-1185">Reference proteome</keyword>
<accession>A0A4V3WFC3</accession>
<protein>
    <submittedName>
        <fullName evidence="1">Uncharacterized protein</fullName>
    </submittedName>
</protein>
<evidence type="ECO:0000313" key="1">
    <source>
        <dbReference type="EMBL" id="THF79733.1"/>
    </source>
</evidence>
<reference evidence="1 2" key="1">
    <citation type="submission" date="2019-04" db="EMBL/GenBank/DDBJ databases">
        <title>Bacillus sediminilitoris sp. nov., isolated from a tidal flat sediment on the East China Sea.</title>
        <authorList>
            <person name="Wei Y."/>
            <person name="Mao H."/>
            <person name="Fang J."/>
        </authorList>
    </citation>
    <scope>NUCLEOTIDE SEQUENCE [LARGE SCALE GENOMIC DNA]</scope>
    <source>
        <strain evidence="1 2">DSL-17</strain>
    </source>
</reference>
<dbReference type="OrthoDB" id="2876260at2"/>
<dbReference type="AlphaFoldDB" id="A0A4V3WFC3"/>